<dbReference type="InterPro" id="IPR050662">
    <property type="entry name" value="Sec-metab_biosynth-thioest"/>
</dbReference>
<keyword evidence="1" id="KW-0175">Coiled coil</keyword>
<sequence>MKKTTLSSSLKNENLINGLSGWKIIEMPGHAKTHVSMLREEDGCFIGGDHILGHVSSNAIIEAPYPGEKNRSRSLLQYREALEKCTHLPIDKVHPGHGETVINVNDLINSRLKDQEARAEQLLNLLKKHGTKDCYQICALFFKEVVDIQPDLTMSEILGHLDLLEEKNLLSVTVQKNKLYYSA</sequence>
<evidence type="ECO:0000313" key="2">
    <source>
        <dbReference type="EMBL" id="SDI52378.1"/>
    </source>
</evidence>
<gene>
    <name evidence="2" type="ORF">SAMN05216352_108211</name>
</gene>
<dbReference type="SUPFAM" id="SSF56281">
    <property type="entry name" value="Metallo-hydrolase/oxidoreductase"/>
    <property type="match status" value="1"/>
</dbReference>
<evidence type="ECO:0000313" key="3">
    <source>
        <dbReference type="Proteomes" id="UP000199017"/>
    </source>
</evidence>
<feature type="coiled-coil region" evidence="1">
    <location>
        <begin position="105"/>
        <end position="132"/>
    </location>
</feature>
<accession>A0A1G8L9L7</accession>
<dbReference type="PANTHER" id="PTHR23131">
    <property type="entry name" value="ENDORIBONUCLEASE LACTB2"/>
    <property type="match status" value="1"/>
</dbReference>
<proteinExistence type="predicted"/>
<protein>
    <recommendedName>
        <fullName evidence="4">Metallo-beta-lactamase superfamily protein</fullName>
    </recommendedName>
</protein>
<dbReference type="AlphaFoldDB" id="A0A1G8L9L7"/>
<dbReference type="PANTHER" id="PTHR23131:SF4">
    <property type="entry name" value="METALLO-BETA-LACTAMASE SUPERFAMILY POTEIN"/>
    <property type="match status" value="1"/>
</dbReference>
<organism evidence="2 3">
    <name type="scientific">Alteribacillus bidgolensis</name>
    <dbReference type="NCBI Taxonomy" id="930129"/>
    <lineage>
        <taxon>Bacteria</taxon>
        <taxon>Bacillati</taxon>
        <taxon>Bacillota</taxon>
        <taxon>Bacilli</taxon>
        <taxon>Bacillales</taxon>
        <taxon>Bacillaceae</taxon>
        <taxon>Alteribacillus</taxon>
    </lineage>
</organism>
<keyword evidence="3" id="KW-1185">Reference proteome</keyword>
<reference evidence="2 3" key="1">
    <citation type="submission" date="2016-10" db="EMBL/GenBank/DDBJ databases">
        <authorList>
            <person name="de Groot N.N."/>
        </authorList>
    </citation>
    <scope>NUCLEOTIDE SEQUENCE [LARGE SCALE GENOMIC DNA]</scope>
    <source>
        <strain evidence="3">P4B,CCM 7963,CECT 7998,DSM 25260,IBRC-M 10614,KCTC 13821</strain>
    </source>
</reference>
<dbReference type="InterPro" id="IPR036866">
    <property type="entry name" value="RibonucZ/Hydroxyglut_hydro"/>
</dbReference>
<dbReference type="Gene3D" id="3.60.15.10">
    <property type="entry name" value="Ribonuclease Z/Hydroxyacylglutathione hydrolase-like"/>
    <property type="match status" value="1"/>
</dbReference>
<name>A0A1G8L9L7_9BACI</name>
<dbReference type="Proteomes" id="UP000199017">
    <property type="component" value="Unassembled WGS sequence"/>
</dbReference>
<evidence type="ECO:0008006" key="4">
    <source>
        <dbReference type="Google" id="ProtNLM"/>
    </source>
</evidence>
<evidence type="ECO:0000256" key="1">
    <source>
        <dbReference type="SAM" id="Coils"/>
    </source>
</evidence>
<dbReference type="EMBL" id="FNDU01000008">
    <property type="protein sequence ID" value="SDI52378.1"/>
    <property type="molecule type" value="Genomic_DNA"/>
</dbReference>
<dbReference type="STRING" id="930129.SAMN05216352_108211"/>